<feature type="domain" description="Glycosyl hydrolase family 31 C-terminal" evidence="5">
    <location>
        <begin position="552"/>
        <end position="640"/>
    </location>
</feature>
<comment type="caution">
    <text evidence="6">The sequence shown here is derived from an EMBL/GenBank/DDBJ whole genome shotgun (WGS) entry which is preliminary data.</text>
</comment>
<evidence type="ECO:0000259" key="4">
    <source>
        <dbReference type="Pfam" id="PF17137"/>
    </source>
</evidence>
<evidence type="ECO:0000256" key="2">
    <source>
        <dbReference type="RuleBase" id="RU361185"/>
    </source>
</evidence>
<dbReference type="Gene3D" id="2.60.40.1180">
    <property type="entry name" value="Golgi alpha-mannosidase II"/>
    <property type="match status" value="2"/>
</dbReference>
<evidence type="ECO:0000259" key="3">
    <source>
        <dbReference type="Pfam" id="PF01055"/>
    </source>
</evidence>
<dbReference type="Gene3D" id="3.20.20.80">
    <property type="entry name" value="Glycosidases"/>
    <property type="match status" value="1"/>
</dbReference>
<dbReference type="Pfam" id="PF01055">
    <property type="entry name" value="Glyco_hydro_31_2nd"/>
    <property type="match status" value="1"/>
</dbReference>
<dbReference type="Pfam" id="PF17137">
    <property type="entry name" value="DUF5110"/>
    <property type="match status" value="1"/>
</dbReference>
<dbReference type="GO" id="GO:0005975">
    <property type="term" value="P:carbohydrate metabolic process"/>
    <property type="evidence" value="ECO:0007669"/>
    <property type="project" value="InterPro"/>
</dbReference>
<dbReference type="GO" id="GO:0004553">
    <property type="term" value="F:hydrolase activity, hydrolyzing O-glycosyl compounds"/>
    <property type="evidence" value="ECO:0007669"/>
    <property type="project" value="InterPro"/>
</dbReference>
<sequence>MPVPGLFPITIDIYMRITFQQKIITLFKTITCCLIFITGRAYGQVGNQLTPDPKAVVQLGNACFTVLTDQMVRLQWGQPSGYDNRASLVVVNRRLPVPAFTTRTSDNWFYLKTNKIELAYKINSGVFDSTNLKIRFLSADTVAWKPGQKQKFNLKGTSRTLDGQDGEMNLYSNQKLQLEDGILSRDGWFFLDDSQSLRLDHSDWPWVAPPGTPKLDWYFLAYGDNYQSAILDFSKIAGRVPMLPRYVFGYWWSRYWSYSDNELRELVQNLRRFDVSTDVLVIDMDWHTKGWTGYTWNKNLFPDPGRFLKWTRDNHLKTTLNLHPADGIQPTEDQYRSFAAYMKADTAQKRSIPFEASNKAFMRGLFDIVLRPIEKAGVDFWWLDWQQWPNDNKIPQLSNTWWLNYTFFTDMAMHSQTRPLLYHRWGGLGNHRYQIGFSGDTFMSWESLAYEPYFTSTASNVLYSYWSHDIGGHILKGNEKGVEPELYTRWLQYGGFSPIMRTHSTKNAAIKKEIWNFSAEYATAQHDAIRLRYALVPYIYTMSRKTFETGIGLCRPMYYDYSKQPEAYSYKEQYMFGDNMLIRPVTTPSVDGFATVKVWLPKGNDWYEWSTGTLLKGGQVLERSFSINEYPVYVKAGSVIPMYDDQVQNLDKDPDNLTIGIFPGSTGKFRVYEDNGNDKSYESQFAKTNIESRINGNVQVVNIAPPVGNYPGMVERKKFTIKLFGTQPPAKVSVNGKLVQFNPDSRDGSWNYDGNNLCLNILLPDQNRKVAREIRITYKVAPGGPVTSGLVEKFKRLTMITAALKSSDNGNDGMYIPKNLGIAEETNRLFSYHPMDFEKYLSQFETSYKLIPDEIKSLRQIGEQERAKLIKLCRKMR</sequence>
<keyword evidence="2 6" id="KW-0378">Hydrolase</keyword>
<dbReference type="InterPro" id="IPR033403">
    <property type="entry name" value="DUF5110"/>
</dbReference>
<dbReference type="Pfam" id="PF21365">
    <property type="entry name" value="Glyco_hydro_31_3rd"/>
    <property type="match status" value="1"/>
</dbReference>
<keyword evidence="7" id="KW-1185">Reference proteome</keyword>
<dbReference type="SUPFAM" id="SSF51445">
    <property type="entry name" value="(Trans)glycosidases"/>
    <property type="match status" value="1"/>
</dbReference>
<dbReference type="InterPro" id="IPR000322">
    <property type="entry name" value="Glyco_hydro_31_TIM"/>
</dbReference>
<dbReference type="InterPro" id="IPR048395">
    <property type="entry name" value="Glyco_hydro_31_C"/>
</dbReference>
<proteinExistence type="inferred from homology"/>
<gene>
    <name evidence="6" type="ORF">LX99_01864</name>
</gene>
<dbReference type="SUPFAM" id="SSF51011">
    <property type="entry name" value="Glycosyl hydrolase domain"/>
    <property type="match status" value="1"/>
</dbReference>
<evidence type="ECO:0000313" key="7">
    <source>
        <dbReference type="Proteomes" id="UP000245678"/>
    </source>
</evidence>
<dbReference type="EMBL" id="QGHA01000003">
    <property type="protein sequence ID" value="PWK78024.1"/>
    <property type="molecule type" value="Genomic_DNA"/>
</dbReference>
<feature type="domain" description="DUF5110" evidence="4">
    <location>
        <begin position="656"/>
        <end position="725"/>
    </location>
</feature>
<evidence type="ECO:0000256" key="1">
    <source>
        <dbReference type="ARBA" id="ARBA00007806"/>
    </source>
</evidence>
<dbReference type="CDD" id="cd06595">
    <property type="entry name" value="GH31_u1"/>
    <property type="match status" value="1"/>
</dbReference>
<comment type="similarity">
    <text evidence="1 2">Belongs to the glycosyl hydrolase 31 family.</text>
</comment>
<evidence type="ECO:0000313" key="6">
    <source>
        <dbReference type="EMBL" id="PWK78024.1"/>
    </source>
</evidence>
<dbReference type="InterPro" id="IPR013780">
    <property type="entry name" value="Glyco_hydro_b"/>
</dbReference>
<dbReference type="Proteomes" id="UP000245678">
    <property type="component" value="Unassembled WGS sequence"/>
</dbReference>
<feature type="domain" description="Glycoside hydrolase family 31 TIM barrel" evidence="3">
    <location>
        <begin position="241"/>
        <end position="542"/>
    </location>
</feature>
<accession>A0A316HAB1</accession>
<keyword evidence="2" id="KW-0326">Glycosidase</keyword>
<dbReference type="PANTHER" id="PTHR43863">
    <property type="entry name" value="HYDROLASE, PUTATIVE (AFU_ORTHOLOGUE AFUA_1G03140)-RELATED"/>
    <property type="match status" value="1"/>
</dbReference>
<dbReference type="InterPro" id="IPR017853">
    <property type="entry name" value="GH"/>
</dbReference>
<dbReference type="AlphaFoldDB" id="A0A316HAB1"/>
<reference evidence="6 7" key="1">
    <citation type="submission" date="2018-05" db="EMBL/GenBank/DDBJ databases">
        <title>Genomic Encyclopedia of Archaeal and Bacterial Type Strains, Phase II (KMG-II): from individual species to whole genera.</title>
        <authorList>
            <person name="Goeker M."/>
        </authorList>
    </citation>
    <scope>NUCLEOTIDE SEQUENCE [LARGE SCALE GENOMIC DNA]</scope>
    <source>
        <strain evidence="6 7">DSM 19975</strain>
    </source>
</reference>
<dbReference type="PANTHER" id="PTHR43863:SF2">
    <property type="entry name" value="MALTASE-GLUCOAMYLASE"/>
    <property type="match status" value="1"/>
</dbReference>
<name>A0A316HAB1_9SPHI</name>
<dbReference type="InterPro" id="IPR051816">
    <property type="entry name" value="Glycosyl_Hydrolase_31"/>
</dbReference>
<protein>
    <submittedName>
        <fullName evidence="6">Alpha-glucosidase (Family GH31 glycosyl hydrolase)</fullName>
    </submittedName>
</protein>
<organism evidence="6 7">
    <name type="scientific">Mucilaginibacter oryzae</name>
    <dbReference type="NCBI Taxonomy" id="468058"/>
    <lineage>
        <taxon>Bacteria</taxon>
        <taxon>Pseudomonadati</taxon>
        <taxon>Bacteroidota</taxon>
        <taxon>Sphingobacteriia</taxon>
        <taxon>Sphingobacteriales</taxon>
        <taxon>Sphingobacteriaceae</taxon>
        <taxon>Mucilaginibacter</taxon>
    </lineage>
</organism>
<evidence type="ECO:0000259" key="5">
    <source>
        <dbReference type="Pfam" id="PF21365"/>
    </source>
</evidence>